<comment type="caution">
    <text evidence="1">The sequence shown here is derived from an EMBL/GenBank/DDBJ whole genome shotgun (WGS) entry which is preliminary data.</text>
</comment>
<organism evidence="1 2">
    <name type="scientific">Furculomyces boomerangus</name>
    <dbReference type="NCBI Taxonomy" id="61424"/>
    <lineage>
        <taxon>Eukaryota</taxon>
        <taxon>Fungi</taxon>
        <taxon>Fungi incertae sedis</taxon>
        <taxon>Zoopagomycota</taxon>
        <taxon>Kickxellomycotina</taxon>
        <taxon>Harpellomycetes</taxon>
        <taxon>Harpellales</taxon>
        <taxon>Harpellaceae</taxon>
        <taxon>Furculomyces</taxon>
    </lineage>
</organism>
<evidence type="ECO:0000313" key="1">
    <source>
        <dbReference type="EMBL" id="PVU93200.1"/>
    </source>
</evidence>
<evidence type="ECO:0000313" key="2">
    <source>
        <dbReference type="Proteomes" id="UP000245699"/>
    </source>
</evidence>
<gene>
    <name evidence="1" type="ORF">BB559_003389</name>
</gene>
<dbReference type="AlphaFoldDB" id="A0A2T9YLI9"/>
<sequence>MSLFNSVGGVPPFKFNRDVVMTVEDFVDLLPKRCSERKCTWEETEEKFKPFKDTRDPILIGLRTSYHNEHRKICEDR</sequence>
<name>A0A2T9YLI9_9FUNG</name>
<proteinExistence type="predicted"/>
<keyword evidence="2" id="KW-1185">Reference proteome</keyword>
<protein>
    <submittedName>
        <fullName evidence="1">Uncharacterized protein</fullName>
    </submittedName>
</protein>
<reference evidence="1 2" key="1">
    <citation type="journal article" date="2018" name="MBio">
        <title>Comparative Genomics Reveals the Core Gene Toolbox for the Fungus-Insect Symbiosis.</title>
        <authorList>
            <person name="Wang Y."/>
            <person name="Stata M."/>
            <person name="Wang W."/>
            <person name="Stajich J.E."/>
            <person name="White M.M."/>
            <person name="Moncalvo J.M."/>
        </authorList>
    </citation>
    <scope>NUCLEOTIDE SEQUENCE [LARGE SCALE GENOMIC DNA]</scope>
    <source>
        <strain evidence="1 2">AUS-77-4</strain>
    </source>
</reference>
<accession>A0A2T9YLI9</accession>
<dbReference type="EMBL" id="MBFT01000331">
    <property type="protein sequence ID" value="PVU93200.1"/>
    <property type="molecule type" value="Genomic_DNA"/>
</dbReference>
<dbReference type="Proteomes" id="UP000245699">
    <property type="component" value="Unassembled WGS sequence"/>
</dbReference>